<feature type="domain" description="Bacterial alpha-L-rhamnosidase N-terminal" evidence="2">
    <location>
        <begin position="34"/>
        <end position="176"/>
    </location>
</feature>
<gene>
    <name evidence="6" type="ORF">I7822_03200</name>
</gene>
<dbReference type="Proteomes" id="UP000663981">
    <property type="component" value="Unassembled WGS sequence"/>
</dbReference>
<dbReference type="InterPro" id="IPR013737">
    <property type="entry name" value="Bac_rhamnosid_N"/>
</dbReference>
<organism evidence="6 7">
    <name type="scientific">Metabacillus bambusae</name>
    <dbReference type="NCBI Taxonomy" id="2795218"/>
    <lineage>
        <taxon>Bacteria</taxon>
        <taxon>Bacillati</taxon>
        <taxon>Bacillota</taxon>
        <taxon>Bacilli</taxon>
        <taxon>Bacillales</taxon>
        <taxon>Bacillaceae</taxon>
        <taxon>Metabacillus</taxon>
    </lineage>
</organism>
<feature type="domain" description="Alpha-L-rhamnosidase concanavalin-like" evidence="1">
    <location>
        <begin position="432"/>
        <end position="509"/>
    </location>
</feature>
<feature type="domain" description="Alpha-L-rhamnosidase" evidence="5">
    <location>
        <begin position="239"/>
        <end position="387"/>
    </location>
</feature>
<proteinExistence type="predicted"/>
<dbReference type="Gene3D" id="2.60.420.10">
    <property type="entry name" value="Maltose phosphorylase, domain 3"/>
    <property type="match status" value="1"/>
</dbReference>
<dbReference type="SUPFAM" id="SSF49785">
    <property type="entry name" value="Galactose-binding domain-like"/>
    <property type="match status" value="1"/>
</dbReference>
<dbReference type="InterPro" id="IPR008902">
    <property type="entry name" value="Rhamnosid_concanavalin"/>
</dbReference>
<dbReference type="InterPro" id="IPR008979">
    <property type="entry name" value="Galactose-bd-like_sf"/>
</dbReference>
<dbReference type="PANTHER" id="PTHR34987">
    <property type="entry name" value="C, PUTATIVE (AFU_ORTHOLOGUE AFUA_3G02880)-RELATED"/>
    <property type="match status" value="1"/>
</dbReference>
<dbReference type="SUPFAM" id="SSF48208">
    <property type="entry name" value="Six-hairpin glycosidases"/>
    <property type="match status" value="1"/>
</dbReference>
<feature type="domain" description="Alpha-L-rhamnosidase six-hairpin glycosidase" evidence="3">
    <location>
        <begin position="534"/>
        <end position="861"/>
    </location>
</feature>
<dbReference type="GO" id="GO:0016787">
    <property type="term" value="F:hydrolase activity"/>
    <property type="evidence" value="ECO:0007669"/>
    <property type="project" value="UniProtKB-KW"/>
</dbReference>
<dbReference type="Gene3D" id="2.60.120.260">
    <property type="entry name" value="Galactose-binding domain-like"/>
    <property type="match status" value="3"/>
</dbReference>
<dbReference type="InterPro" id="IPR035398">
    <property type="entry name" value="Bac_rhamnosid_C"/>
</dbReference>
<dbReference type="Pfam" id="PF08531">
    <property type="entry name" value="Bac_rhamnosid_N"/>
    <property type="match status" value="1"/>
</dbReference>
<dbReference type="Pfam" id="PF05592">
    <property type="entry name" value="Bac_rhamnosid"/>
    <property type="match status" value="1"/>
</dbReference>
<evidence type="ECO:0000313" key="7">
    <source>
        <dbReference type="Proteomes" id="UP000663981"/>
    </source>
</evidence>
<reference evidence="6 7" key="1">
    <citation type="submission" date="2021-03" db="EMBL/GenBank/DDBJ databases">
        <title>Whole genome sequence of Metabacillus bambusae BG109.</title>
        <authorList>
            <person name="Jeong J.W."/>
        </authorList>
    </citation>
    <scope>NUCLEOTIDE SEQUENCE [LARGE SCALE GENOMIC DNA]</scope>
    <source>
        <strain evidence="6 7">BG109</strain>
    </source>
</reference>
<name>A0ABS3MXQ6_9BACI</name>
<dbReference type="PANTHER" id="PTHR34987:SF4">
    <property type="entry name" value="ALPHA-L-RHAMNOSIDASE C-TERMINAL DOMAIN-CONTAINING PROTEIN"/>
    <property type="match status" value="1"/>
</dbReference>
<dbReference type="Pfam" id="PF21557">
    <property type="entry name" value="RhaB_D2"/>
    <property type="match status" value="1"/>
</dbReference>
<keyword evidence="7" id="KW-1185">Reference proteome</keyword>
<dbReference type="InterPro" id="IPR035396">
    <property type="entry name" value="Bac_rhamnosid6H"/>
</dbReference>
<dbReference type="InterPro" id="IPR048653">
    <property type="entry name" value="RhaB_D2"/>
</dbReference>
<dbReference type="Gene3D" id="1.50.10.10">
    <property type="match status" value="1"/>
</dbReference>
<evidence type="ECO:0000259" key="2">
    <source>
        <dbReference type="Pfam" id="PF08531"/>
    </source>
</evidence>
<evidence type="ECO:0000259" key="3">
    <source>
        <dbReference type="Pfam" id="PF17389"/>
    </source>
</evidence>
<feature type="domain" description="Alpha-L-rhamnosidase C-terminal" evidence="4">
    <location>
        <begin position="869"/>
        <end position="941"/>
    </location>
</feature>
<dbReference type="InterPro" id="IPR012341">
    <property type="entry name" value="6hp_glycosidase-like_sf"/>
</dbReference>
<keyword evidence="6" id="KW-0378">Hydrolase</keyword>
<dbReference type="EMBL" id="JAGDEL010000002">
    <property type="protein sequence ID" value="MBO1510695.1"/>
    <property type="molecule type" value="Genomic_DNA"/>
</dbReference>
<comment type="caution">
    <text evidence="6">The sequence shown here is derived from an EMBL/GenBank/DDBJ whole genome shotgun (WGS) entry which is preliminary data.</text>
</comment>
<evidence type="ECO:0000259" key="1">
    <source>
        <dbReference type="Pfam" id="PF05592"/>
    </source>
</evidence>
<dbReference type="RefSeq" id="WP_207975337.1">
    <property type="nucleotide sequence ID" value="NZ_JAGDEL010000002.1"/>
</dbReference>
<evidence type="ECO:0000259" key="5">
    <source>
        <dbReference type="Pfam" id="PF21557"/>
    </source>
</evidence>
<dbReference type="Pfam" id="PF17389">
    <property type="entry name" value="Bac_rhamnosid6H"/>
    <property type="match status" value="1"/>
</dbReference>
<accession>A0ABS3MXQ6</accession>
<sequence length="963" mass="110569">MEWKANWIWDGSGEHPRNQWTCFRKTFTVPADFDSATLSISADTKYSVYMNGVLIGSGPVRGWTSEWYFDQYELSRLNQGQNVIAVLVNHYGIGTMHYIEGRSGLLSQIDFYNKGQLINQLVTDDNWKTENHDGFIKETVKMSNCLSWSEIYDAGLFPNGWEQLDFDDTSWNNAEIIGSYGMSPWNTLIPRDIPELTNEPTFPKSVLSLKEVMPISQHFSIDLGPTFFPGELASNSGKVMQGYIVTEIYSSQEVEGVMTLTFDAHAEVKWEFKLNGIEYKTQNGKYENIKLGNGANLLIVDVGGSFHEPIIHISFDFPEKVDLIAPFSESQSRFLAIGPFYTDTRLQIGKPVSKSIPLEKAYLKMKDVCSLSELESFNMWAKAIPNEHVCTDNVSLLSMFKEDIRTHSLNFQHQNMVLPNQSFTKVEPMEQGDTEYLIDFGKEYLGHIEFELEAAKGTIFDFFLFESIHQDGRIEHTFSLNNSLRYIAKDGRQVYRSFIPRGFRYMLLTIRNINTPCKIFRVKVDVTTFSTGNVGDFSSSDYQLNQIWEISKHTIRMCAQDTIIDCPAYEQALWTGDSYNISLMNYYTFGNYDLIRRCLRLISKSVYRSPLPESHVPSGWQNVLTAWSILWMMACREYYRFSGDLEFIKEVYPELKLTVQRFQEFINKDGLLEISAWNMLDWAPMDTEHKIVTHQNVLLVDALKHTAYLASIIGKNEDERTFLSIADALKQAINEHLWDEDGKVYFDSIHEDGTPSKNRSIQTNLIALITDCAEGQRRNLIEEYIKRPPEDFVQIKSPFVLFFYYQALMSLGKNDLVIDNIRDIYGYMLEHDATTCWEGWELIEGDFSRSHCHAWSAAPTYVFGVLFLGVQPLEPGFTRVAIAPNLNGLKWIKGSVPIPQGKIDIYCKDLGEYIDLQITLPDQVEAQIKTPTKNTKVLVNGKHYSSDEKGFILFQTNLVKSYY</sequence>
<dbReference type="InterPro" id="IPR008928">
    <property type="entry name" value="6-hairpin_glycosidase_sf"/>
</dbReference>
<evidence type="ECO:0000259" key="4">
    <source>
        <dbReference type="Pfam" id="PF17390"/>
    </source>
</evidence>
<dbReference type="Pfam" id="PF17390">
    <property type="entry name" value="Bac_rhamnosid_C"/>
    <property type="match status" value="1"/>
</dbReference>
<evidence type="ECO:0000313" key="6">
    <source>
        <dbReference type="EMBL" id="MBO1510695.1"/>
    </source>
</evidence>
<protein>
    <submittedName>
        <fullName evidence="6">Family 78 glycoside hydrolase catalytic domain</fullName>
    </submittedName>
</protein>